<dbReference type="PANTHER" id="PTHR44936:SF10">
    <property type="entry name" value="SENSOR PROTEIN RSTB"/>
    <property type="match status" value="1"/>
</dbReference>
<evidence type="ECO:0000256" key="4">
    <source>
        <dbReference type="ARBA" id="ARBA00022741"/>
    </source>
</evidence>
<evidence type="ECO:0000256" key="6">
    <source>
        <dbReference type="ARBA" id="ARBA00022840"/>
    </source>
</evidence>
<evidence type="ECO:0000256" key="3">
    <source>
        <dbReference type="ARBA" id="ARBA00022679"/>
    </source>
</evidence>
<dbReference type="KEGG" id="yrh:AABB31_19525"/>
<feature type="domain" description="Histidine kinase" evidence="8">
    <location>
        <begin position="525"/>
        <end position="647"/>
    </location>
</feature>
<keyword evidence="3" id="KW-0808">Transferase</keyword>
<feature type="transmembrane region" description="Helical" evidence="7">
    <location>
        <begin position="137"/>
        <end position="154"/>
    </location>
</feature>
<evidence type="ECO:0000256" key="1">
    <source>
        <dbReference type="ARBA" id="ARBA00000085"/>
    </source>
</evidence>
<dbReference type="CDD" id="cd00075">
    <property type="entry name" value="HATPase"/>
    <property type="match status" value="1"/>
</dbReference>
<feature type="transmembrane region" description="Helical" evidence="7">
    <location>
        <begin position="6"/>
        <end position="34"/>
    </location>
</feature>
<organism evidence="9 10">
    <name type="scientific">Yoonia rhodophyticola</name>
    <dbReference type="NCBI Taxonomy" id="3137370"/>
    <lineage>
        <taxon>Bacteria</taxon>
        <taxon>Pseudomonadati</taxon>
        <taxon>Pseudomonadota</taxon>
        <taxon>Alphaproteobacteria</taxon>
        <taxon>Rhodobacterales</taxon>
        <taxon>Paracoccaceae</taxon>
        <taxon>Yoonia</taxon>
    </lineage>
</organism>
<proteinExistence type="predicted"/>
<comment type="catalytic activity">
    <reaction evidence="1">
        <text>ATP + protein L-histidine = ADP + protein N-phospho-L-histidine.</text>
        <dbReference type="EC" id="2.7.13.3"/>
    </reaction>
</comment>
<feature type="transmembrane region" description="Helical" evidence="7">
    <location>
        <begin position="310"/>
        <end position="330"/>
    </location>
</feature>
<keyword evidence="7" id="KW-0812">Transmembrane</keyword>
<keyword evidence="4" id="KW-0547">Nucleotide-binding</keyword>
<dbReference type="EC" id="2.7.13.3" evidence="2"/>
<dbReference type="InterPro" id="IPR005467">
    <property type="entry name" value="His_kinase_dom"/>
</dbReference>
<evidence type="ECO:0000313" key="10">
    <source>
        <dbReference type="Proteomes" id="UP001470809"/>
    </source>
</evidence>
<sequence>MNEDATWAQIAVLLSITGSGLCAGFFLVTLYHAFSYRATHSRNDARTNLVGIDVRIMITAATWFFVATIFGLWTVLSSTAIASGDSPPRVAGTTLLFGTVLSFLNLELFLALYLPGAGLGVRVTRVFVQRFGKGAPADWRVGMIAFSSGFMSLLTVRIDKLNQSGTPSVQNVDAWFALLSLVLLLSLAVGAVAFFATGPIYEVLVSLLKYTLNMLNLGIVFVLWLAARAIQAAPLPMGYVPKSVAQGALDELDLPKGYRTNTVQDELGTNRRSMMRRSWLWWLATMFASVFFIGLPLIDRLVSSTATARVQLSFLGAAIVPLALLVMFQFHRRAVELWQNVGLLNASLVSQEFARYSGHYLKNQLPPIDTALKTMEDVLDSQKAVDEETKSLVARGRGHLAPAKKNMDILYEWIETTRQSTQEMSRNSLALFSARSSKPYPAEEVLQELKTTCVTHAHFFRNRFPTHRPLQFRVKVRIGPGDVCEYEFSVDETTEDLATPVPYDTTEEQDRRLRAELSRFQIVYDHKILYDAVINLLRNAIEALAKGGGSDPDNPRVTVSFRLWPGHPHPITISVRDNGPGIPPDRREYLFDPHVSIGTKEDSTGVGLFMANQSMLAMNGRLLLTSGTGTGARVSFTSIALQLPAYALTEALT</sequence>
<dbReference type="SMART" id="SM00387">
    <property type="entry name" value="HATPase_c"/>
    <property type="match status" value="1"/>
</dbReference>
<dbReference type="SUPFAM" id="SSF55874">
    <property type="entry name" value="ATPase domain of HSP90 chaperone/DNA topoisomerase II/histidine kinase"/>
    <property type="match status" value="1"/>
</dbReference>
<dbReference type="RefSeq" id="WP_373635240.1">
    <property type="nucleotide sequence ID" value="NZ_CP151767.2"/>
</dbReference>
<name>A0AAN0NKB6_9RHOB</name>
<dbReference type="PROSITE" id="PS50109">
    <property type="entry name" value="HIS_KIN"/>
    <property type="match status" value="1"/>
</dbReference>
<feature type="transmembrane region" description="Helical" evidence="7">
    <location>
        <begin position="207"/>
        <end position="227"/>
    </location>
</feature>
<keyword evidence="6" id="KW-0067">ATP-binding</keyword>
<keyword evidence="10" id="KW-1185">Reference proteome</keyword>
<evidence type="ECO:0000313" key="9">
    <source>
        <dbReference type="EMBL" id="WZU67122.2"/>
    </source>
</evidence>
<dbReference type="InterPro" id="IPR050980">
    <property type="entry name" value="2C_sensor_his_kinase"/>
</dbReference>
<accession>A0AAN0NKB6</accession>
<keyword evidence="7" id="KW-0472">Membrane</keyword>
<feature type="transmembrane region" description="Helical" evidence="7">
    <location>
        <begin position="95"/>
        <end position="116"/>
    </location>
</feature>
<protein>
    <recommendedName>
        <fullName evidence="2">histidine kinase</fullName>
        <ecNumber evidence="2">2.7.13.3</ecNumber>
    </recommendedName>
</protein>
<dbReference type="AlphaFoldDB" id="A0AAN0NKB6"/>
<dbReference type="InterPro" id="IPR036890">
    <property type="entry name" value="HATPase_C_sf"/>
</dbReference>
<feature type="transmembrane region" description="Helical" evidence="7">
    <location>
        <begin position="279"/>
        <end position="298"/>
    </location>
</feature>
<gene>
    <name evidence="9" type="ORF">AABB31_19525</name>
</gene>
<evidence type="ECO:0000256" key="7">
    <source>
        <dbReference type="SAM" id="Phobius"/>
    </source>
</evidence>
<dbReference type="Proteomes" id="UP001470809">
    <property type="component" value="Chromosome"/>
</dbReference>
<dbReference type="GO" id="GO:0005524">
    <property type="term" value="F:ATP binding"/>
    <property type="evidence" value="ECO:0007669"/>
    <property type="project" value="UniProtKB-KW"/>
</dbReference>
<evidence type="ECO:0000259" key="8">
    <source>
        <dbReference type="PROSITE" id="PS50109"/>
    </source>
</evidence>
<evidence type="ECO:0000256" key="5">
    <source>
        <dbReference type="ARBA" id="ARBA00022777"/>
    </source>
</evidence>
<dbReference type="Pfam" id="PF02518">
    <property type="entry name" value="HATPase_c"/>
    <property type="match status" value="1"/>
</dbReference>
<dbReference type="EMBL" id="CP151767">
    <property type="protein sequence ID" value="WZU67122.2"/>
    <property type="molecule type" value="Genomic_DNA"/>
</dbReference>
<reference evidence="10" key="1">
    <citation type="submission" date="2024-04" db="EMBL/GenBank/DDBJ databases">
        <title>Phylogenomic analyses of a clade within the roseobacter group suggest taxonomic reassignments of species of the genera Aestuariivita, Citreicella, Loktanella, Nautella, Pelagibaca, Ruegeria, Thalassobius, Thiobacimonas and Tropicibacter, and the proposal o.</title>
        <authorList>
            <person name="Jeon C.O."/>
        </authorList>
    </citation>
    <scope>NUCLEOTIDE SEQUENCE [LARGE SCALE GENOMIC DNA]</scope>
    <source>
        <strain evidence="10">SS1-5</strain>
    </source>
</reference>
<keyword evidence="7" id="KW-1133">Transmembrane helix</keyword>
<dbReference type="GO" id="GO:0000155">
    <property type="term" value="F:phosphorelay sensor kinase activity"/>
    <property type="evidence" value="ECO:0007669"/>
    <property type="project" value="TreeGrafter"/>
</dbReference>
<dbReference type="GO" id="GO:0005886">
    <property type="term" value="C:plasma membrane"/>
    <property type="evidence" value="ECO:0007669"/>
    <property type="project" value="TreeGrafter"/>
</dbReference>
<dbReference type="PANTHER" id="PTHR44936">
    <property type="entry name" value="SENSOR PROTEIN CREC"/>
    <property type="match status" value="1"/>
</dbReference>
<feature type="transmembrane region" description="Helical" evidence="7">
    <location>
        <begin position="174"/>
        <end position="195"/>
    </location>
</feature>
<feature type="transmembrane region" description="Helical" evidence="7">
    <location>
        <begin position="54"/>
        <end position="75"/>
    </location>
</feature>
<evidence type="ECO:0000256" key="2">
    <source>
        <dbReference type="ARBA" id="ARBA00012438"/>
    </source>
</evidence>
<dbReference type="Gene3D" id="3.30.565.10">
    <property type="entry name" value="Histidine kinase-like ATPase, C-terminal domain"/>
    <property type="match status" value="1"/>
</dbReference>
<reference evidence="9 10" key="2">
    <citation type="submission" date="2024-08" db="EMBL/GenBank/DDBJ databases">
        <title>Phylogenomic analyses of a clade within the roseobacter group suggest taxonomic reassignments of species of the genera Aestuariivita, Citreicella, Loktanella, Nautella, Pelagibaca, Ruegeria, Thalassobius, Thiobacimonas and Tropicibacter, and the proposal o.</title>
        <authorList>
            <person name="Jeon C.O."/>
        </authorList>
    </citation>
    <scope>NUCLEOTIDE SEQUENCE [LARGE SCALE GENOMIC DNA]</scope>
    <source>
        <strain evidence="9 10">SS1-5</strain>
    </source>
</reference>
<dbReference type="InterPro" id="IPR003594">
    <property type="entry name" value="HATPase_dom"/>
</dbReference>
<keyword evidence="5 9" id="KW-0418">Kinase</keyword>